<dbReference type="Proteomes" id="UP000004994">
    <property type="component" value="Chromosome 6"/>
</dbReference>
<dbReference type="EnsemblPlants" id="Solyc06g053755.1.1">
    <property type="protein sequence ID" value="Solyc06g053755.1.1"/>
    <property type="gene ID" value="Solyc06g053755.1"/>
</dbReference>
<dbReference type="InParanoid" id="A0A3Q7HPF3"/>
<organism evidence="1">
    <name type="scientific">Solanum lycopersicum</name>
    <name type="common">Tomato</name>
    <name type="synonym">Lycopersicon esculentum</name>
    <dbReference type="NCBI Taxonomy" id="4081"/>
    <lineage>
        <taxon>Eukaryota</taxon>
        <taxon>Viridiplantae</taxon>
        <taxon>Streptophyta</taxon>
        <taxon>Embryophyta</taxon>
        <taxon>Tracheophyta</taxon>
        <taxon>Spermatophyta</taxon>
        <taxon>Magnoliopsida</taxon>
        <taxon>eudicotyledons</taxon>
        <taxon>Gunneridae</taxon>
        <taxon>Pentapetalae</taxon>
        <taxon>asterids</taxon>
        <taxon>lamiids</taxon>
        <taxon>Solanales</taxon>
        <taxon>Solanaceae</taxon>
        <taxon>Solanoideae</taxon>
        <taxon>Solaneae</taxon>
        <taxon>Solanum</taxon>
        <taxon>Solanum subgen. Lycopersicon</taxon>
    </lineage>
</organism>
<evidence type="ECO:0008006" key="3">
    <source>
        <dbReference type="Google" id="ProtNLM"/>
    </source>
</evidence>
<evidence type="ECO:0000313" key="1">
    <source>
        <dbReference type="EnsemblPlants" id="Solyc06g053755.1.1"/>
    </source>
</evidence>
<keyword evidence="2" id="KW-1185">Reference proteome</keyword>
<dbReference type="Gramene" id="Solyc06g053755.1.1">
    <property type="protein sequence ID" value="Solyc06g053755.1.1"/>
    <property type="gene ID" value="Solyc06g053755.1"/>
</dbReference>
<protein>
    <recommendedName>
        <fullName evidence="3">Reverse transcriptase Ty1/copia-type domain-containing protein</fullName>
    </recommendedName>
</protein>
<reference evidence="1" key="2">
    <citation type="submission" date="2019-01" db="UniProtKB">
        <authorList>
            <consortium name="EnsemblPlants"/>
        </authorList>
    </citation>
    <scope>IDENTIFICATION</scope>
    <source>
        <strain evidence="1">cv. Heinz 1706</strain>
    </source>
</reference>
<name>A0A3Q7HPF3_SOLLC</name>
<dbReference type="AlphaFoldDB" id="A0A3Q7HPF3"/>
<reference evidence="1" key="1">
    <citation type="journal article" date="2012" name="Nature">
        <title>The tomato genome sequence provides insights into fleshy fruit evolution.</title>
        <authorList>
            <consortium name="Tomato Genome Consortium"/>
        </authorList>
    </citation>
    <scope>NUCLEOTIDE SEQUENCE [LARGE SCALE GENOMIC DNA]</scope>
    <source>
        <strain evidence="1">cv. Heinz 1706</strain>
    </source>
</reference>
<sequence>RSFLGIEVAQFKSGIAISQRKYALDILEETGMTDCRPIDSPMDSNVKLLPGKLNYLTVSQPDITFSISVISQFLIFPCDSHCNILGEIWCLEKVRNKMWLLDLVQKHNIALWQWQHKTYLLGNFWFFWIKGKPLWVPLITTETIESVEHVDELSSIMEGLILPAITFCEAGRPINLLEPASTDGCTSE</sequence>
<proteinExistence type="predicted"/>
<evidence type="ECO:0000313" key="2">
    <source>
        <dbReference type="Proteomes" id="UP000004994"/>
    </source>
</evidence>
<accession>A0A3Q7HPF3</accession>